<evidence type="ECO:0000313" key="5">
    <source>
        <dbReference type="Proteomes" id="UP000823775"/>
    </source>
</evidence>
<evidence type="ECO:0000313" key="4">
    <source>
        <dbReference type="EMBL" id="MCD7464158.1"/>
    </source>
</evidence>
<dbReference type="PANTHER" id="PTHR15140:SF33">
    <property type="entry name" value="LATE BLIGHT RESISTANCE PROTEIN HOMOLOG R1A-3 ISOFORM X1"/>
    <property type="match status" value="1"/>
</dbReference>
<evidence type="ECO:0000256" key="1">
    <source>
        <dbReference type="ARBA" id="ARBA00022741"/>
    </source>
</evidence>
<protein>
    <recommendedName>
        <fullName evidence="3">Disease resistance protein winged helix domain-containing protein</fullName>
    </recommendedName>
</protein>
<proteinExistence type="predicted"/>
<gene>
    <name evidence="4" type="ORF">HAX54_052218</name>
</gene>
<reference evidence="4 5" key="1">
    <citation type="journal article" date="2021" name="BMC Genomics">
        <title>Datura genome reveals duplications of psychoactive alkaloid biosynthetic genes and high mutation rate following tissue culture.</title>
        <authorList>
            <person name="Rajewski A."/>
            <person name="Carter-House D."/>
            <person name="Stajich J."/>
            <person name="Litt A."/>
        </authorList>
    </citation>
    <scope>NUCLEOTIDE SEQUENCE [LARGE SCALE GENOMIC DNA]</scope>
    <source>
        <strain evidence="4">AR-01</strain>
    </source>
</reference>
<dbReference type="EMBL" id="JACEIK010000944">
    <property type="protein sequence ID" value="MCD7464158.1"/>
    <property type="molecule type" value="Genomic_DNA"/>
</dbReference>
<dbReference type="Pfam" id="PF23559">
    <property type="entry name" value="WHD_DRP"/>
    <property type="match status" value="1"/>
</dbReference>
<keyword evidence="5" id="KW-1185">Reference proteome</keyword>
<dbReference type="SUPFAM" id="SSF52047">
    <property type="entry name" value="RNI-like"/>
    <property type="match status" value="1"/>
</dbReference>
<dbReference type="PANTHER" id="PTHR15140">
    <property type="entry name" value="TUBULIN-SPECIFIC CHAPERONE E"/>
    <property type="match status" value="1"/>
</dbReference>
<feature type="domain" description="Disease resistance protein winged helix" evidence="3">
    <location>
        <begin position="40"/>
        <end position="84"/>
    </location>
</feature>
<evidence type="ECO:0000256" key="2">
    <source>
        <dbReference type="ARBA" id="ARBA00022840"/>
    </source>
</evidence>
<keyword evidence="1" id="KW-0547">Nucleotide-binding</keyword>
<sequence length="263" mass="30234">MGGIGKTTLARKTSLPQIRASFHKMAENISKFHKDIYRRLDKSSEEVAVDYLEELISRNLIMVRKRRFNGEIKACGMHDLMREFCLKEANATNFMHVERTHGLVHTLPEQDNNVRRFSLQPQYSYVANNCCDQLPTVARSIYSLRLLEKTEALKIFKTSYASQYPIKRFFLPTSSLKRLSFSGCEFPWEDISTLVMLPNLEELKLKEHAVIGTEWILSDEKQFSKACTTVEDSARNIEQEQEDIGNNCKESTSITGAGIEAYF</sequence>
<keyword evidence="2" id="KW-0067">ATP-binding</keyword>
<comment type="caution">
    <text evidence="4">The sequence shown here is derived from an EMBL/GenBank/DDBJ whole genome shotgun (WGS) entry which is preliminary data.</text>
</comment>
<dbReference type="InterPro" id="IPR036388">
    <property type="entry name" value="WH-like_DNA-bd_sf"/>
</dbReference>
<name>A0ABS8SZA8_DATST</name>
<evidence type="ECO:0000259" key="3">
    <source>
        <dbReference type="Pfam" id="PF23559"/>
    </source>
</evidence>
<accession>A0ABS8SZA8</accession>
<dbReference type="InterPro" id="IPR058922">
    <property type="entry name" value="WHD_DRP"/>
</dbReference>
<dbReference type="Gene3D" id="1.10.10.10">
    <property type="entry name" value="Winged helix-like DNA-binding domain superfamily/Winged helix DNA-binding domain"/>
    <property type="match status" value="1"/>
</dbReference>
<dbReference type="Proteomes" id="UP000823775">
    <property type="component" value="Unassembled WGS sequence"/>
</dbReference>
<organism evidence="4 5">
    <name type="scientific">Datura stramonium</name>
    <name type="common">Jimsonweed</name>
    <name type="synonym">Common thornapple</name>
    <dbReference type="NCBI Taxonomy" id="4076"/>
    <lineage>
        <taxon>Eukaryota</taxon>
        <taxon>Viridiplantae</taxon>
        <taxon>Streptophyta</taxon>
        <taxon>Embryophyta</taxon>
        <taxon>Tracheophyta</taxon>
        <taxon>Spermatophyta</taxon>
        <taxon>Magnoliopsida</taxon>
        <taxon>eudicotyledons</taxon>
        <taxon>Gunneridae</taxon>
        <taxon>Pentapetalae</taxon>
        <taxon>asterids</taxon>
        <taxon>lamiids</taxon>
        <taxon>Solanales</taxon>
        <taxon>Solanaceae</taxon>
        <taxon>Solanoideae</taxon>
        <taxon>Datureae</taxon>
        <taxon>Datura</taxon>
    </lineage>
</organism>